<dbReference type="EMBL" id="CAJIMS010000001">
    <property type="protein sequence ID" value="CAD7809528.1"/>
    <property type="molecule type" value="Genomic_DNA"/>
</dbReference>
<dbReference type="PRINTS" id="PR00034">
    <property type="entry name" value="HTHCRP"/>
</dbReference>
<comment type="caution">
    <text evidence="5">The sequence shown here is derived from an EMBL/GenBank/DDBJ whole genome shotgun (WGS) entry which is preliminary data.</text>
</comment>
<dbReference type="PROSITE" id="PS51063">
    <property type="entry name" value="HTH_CRP_2"/>
    <property type="match status" value="1"/>
</dbReference>
<proteinExistence type="predicted"/>
<dbReference type="InterPro" id="IPR036388">
    <property type="entry name" value="WH-like_DNA-bd_sf"/>
</dbReference>
<keyword evidence="1" id="KW-0805">Transcription regulation</keyword>
<dbReference type="InterPro" id="IPR018490">
    <property type="entry name" value="cNMP-bd_dom_sf"/>
</dbReference>
<dbReference type="CDD" id="cd00038">
    <property type="entry name" value="CAP_ED"/>
    <property type="match status" value="1"/>
</dbReference>
<dbReference type="InterPro" id="IPR000595">
    <property type="entry name" value="cNMP-bd_dom"/>
</dbReference>
<dbReference type="Pfam" id="PF13545">
    <property type="entry name" value="HTH_Crp_2"/>
    <property type="match status" value="1"/>
</dbReference>
<name>A0A9N8MGX5_9FLAO</name>
<evidence type="ECO:0000256" key="3">
    <source>
        <dbReference type="ARBA" id="ARBA00023163"/>
    </source>
</evidence>
<organism evidence="5 6">
    <name type="scientific">Chryseobacterium aquaeductus</name>
    <dbReference type="NCBI Taxonomy" id="2675056"/>
    <lineage>
        <taxon>Bacteria</taxon>
        <taxon>Pseudomonadati</taxon>
        <taxon>Bacteroidota</taxon>
        <taxon>Flavobacteriia</taxon>
        <taxon>Flavobacteriales</taxon>
        <taxon>Weeksellaceae</taxon>
        <taxon>Chryseobacterium group</taxon>
        <taxon>Chryseobacterium</taxon>
    </lineage>
</organism>
<accession>A0A9N8MGX5</accession>
<keyword evidence="3" id="KW-0804">Transcription</keyword>
<reference evidence="5" key="1">
    <citation type="submission" date="2020-12" db="EMBL/GenBank/DDBJ databases">
        <authorList>
            <person name="Rodrigo-Torres L."/>
            <person name="Arahal R. D."/>
            <person name="Lucena T."/>
        </authorList>
    </citation>
    <scope>NUCLEOTIDE SEQUENCE</scope>
    <source>
        <strain evidence="5">CECT 9390</strain>
    </source>
</reference>
<dbReference type="InterPro" id="IPR036390">
    <property type="entry name" value="WH_DNA-bd_sf"/>
</dbReference>
<keyword evidence="2" id="KW-0238">DNA-binding</keyword>
<dbReference type="GO" id="GO:0006355">
    <property type="term" value="P:regulation of DNA-templated transcription"/>
    <property type="evidence" value="ECO:0007669"/>
    <property type="project" value="InterPro"/>
</dbReference>
<keyword evidence="6" id="KW-1185">Reference proteome</keyword>
<evidence type="ECO:0000313" key="5">
    <source>
        <dbReference type="EMBL" id="CAD7809528.1"/>
    </source>
</evidence>
<dbReference type="SUPFAM" id="SSF46785">
    <property type="entry name" value="Winged helix' DNA-binding domain"/>
    <property type="match status" value="1"/>
</dbReference>
<dbReference type="SMART" id="SM00419">
    <property type="entry name" value="HTH_CRP"/>
    <property type="match status" value="1"/>
</dbReference>
<dbReference type="AlphaFoldDB" id="A0A9N8MGX5"/>
<dbReference type="GO" id="GO:0003677">
    <property type="term" value="F:DNA binding"/>
    <property type="evidence" value="ECO:0007669"/>
    <property type="project" value="UniProtKB-KW"/>
</dbReference>
<evidence type="ECO:0000256" key="2">
    <source>
        <dbReference type="ARBA" id="ARBA00023125"/>
    </source>
</evidence>
<evidence type="ECO:0000259" key="4">
    <source>
        <dbReference type="PROSITE" id="PS51063"/>
    </source>
</evidence>
<sequence>MQIKFLYLLLQLFLMIDTQNDFFNTKFKFLGEDFAKEMQKHVLVENIHAKTEIIREDQKIKYVLFVVKGSLKVYSLNDGRELIYYYVRPNDPCLMTFSTIFNDYMSKVYVVAEEDSEILKIPVSVMHEWLIKFPAIGKIFYREYDRRFSDIMNVVNEAVFHKLDKRIMSYIKQQIEITGNNPIKLTHKEIAANLGTSREVVSRVLKKVENEGEITQDRNGIKIITKLKVI</sequence>
<protein>
    <submittedName>
        <fullName evidence="5">cAMP-activated global transcriptional regulator CRP</fullName>
    </submittedName>
</protein>
<evidence type="ECO:0000256" key="1">
    <source>
        <dbReference type="ARBA" id="ARBA00023015"/>
    </source>
</evidence>
<dbReference type="InterPro" id="IPR014710">
    <property type="entry name" value="RmlC-like_jellyroll"/>
</dbReference>
<dbReference type="InterPro" id="IPR012318">
    <property type="entry name" value="HTH_CRP"/>
</dbReference>
<dbReference type="Pfam" id="PF00027">
    <property type="entry name" value="cNMP_binding"/>
    <property type="match status" value="1"/>
</dbReference>
<gene>
    <name evidence="5" type="primary">crp_2</name>
    <name evidence="5" type="ORF">CHRY9390_02024</name>
</gene>
<evidence type="ECO:0000313" key="6">
    <source>
        <dbReference type="Proteomes" id="UP000662618"/>
    </source>
</evidence>
<dbReference type="Gene3D" id="2.60.120.10">
    <property type="entry name" value="Jelly Rolls"/>
    <property type="match status" value="1"/>
</dbReference>
<feature type="domain" description="HTH crp-type" evidence="4">
    <location>
        <begin position="161"/>
        <end position="227"/>
    </location>
</feature>
<dbReference type="Proteomes" id="UP000662618">
    <property type="component" value="Unassembled WGS sequence"/>
</dbReference>
<dbReference type="Gene3D" id="1.10.10.10">
    <property type="entry name" value="Winged helix-like DNA-binding domain superfamily/Winged helix DNA-binding domain"/>
    <property type="match status" value="1"/>
</dbReference>
<dbReference type="SUPFAM" id="SSF51206">
    <property type="entry name" value="cAMP-binding domain-like"/>
    <property type="match status" value="1"/>
</dbReference>